<sequence>MLIVLGKLSRPCLKLKMINFATGMVKMKRNVIASGVLLSLVSMQAWCNESATAQSVFSSEEVPAVVQEPGFQYFVGLRGGGNLLGNADSASISSGSIDSDDGDYGVFGGLDLGVYMPNDRGRVYYSFEYHSTTTKFDGQDAYDTNVGLHLLSADHIFRPNSSVRPFVGLHMGYAFAETDSDFSENYEESGIVFGFQAGLGWEVTQNLGMEVGIRHTVLPSDRSSWKAENSDGESVTVETQLNGVTSAYLGASYRF</sequence>
<keyword evidence="1" id="KW-0732">Signal</keyword>
<dbReference type="Pfam" id="PF13505">
    <property type="entry name" value="OMP_b-brl"/>
    <property type="match status" value="1"/>
</dbReference>
<dbReference type="NCBIfam" id="TIGR01414">
    <property type="entry name" value="autotrans_barl"/>
    <property type="match status" value="1"/>
</dbReference>
<comment type="caution">
    <text evidence="3">The sequence shown here is derived from an EMBL/GenBank/DDBJ whole genome shotgun (WGS) entry which is preliminary data.</text>
</comment>
<dbReference type="InterPro" id="IPR011250">
    <property type="entry name" value="OMP/PagP_B-barrel"/>
</dbReference>
<dbReference type="Proteomes" id="UP000241346">
    <property type="component" value="Unassembled WGS sequence"/>
</dbReference>
<organism evidence="3 4">
    <name type="scientific">Photobacterium rosenbergii</name>
    <dbReference type="NCBI Taxonomy" id="294936"/>
    <lineage>
        <taxon>Bacteria</taxon>
        <taxon>Pseudomonadati</taxon>
        <taxon>Pseudomonadota</taxon>
        <taxon>Gammaproteobacteria</taxon>
        <taxon>Vibrionales</taxon>
        <taxon>Vibrionaceae</taxon>
        <taxon>Photobacterium</taxon>
    </lineage>
</organism>
<evidence type="ECO:0000256" key="1">
    <source>
        <dbReference type="ARBA" id="ARBA00022729"/>
    </source>
</evidence>
<evidence type="ECO:0000313" key="4">
    <source>
        <dbReference type="Proteomes" id="UP000241346"/>
    </source>
</evidence>
<proteinExistence type="predicted"/>
<dbReference type="GO" id="GO:0019867">
    <property type="term" value="C:outer membrane"/>
    <property type="evidence" value="ECO:0007669"/>
    <property type="project" value="InterPro"/>
</dbReference>
<dbReference type="InterPro" id="IPR027385">
    <property type="entry name" value="Beta-barrel_OMP"/>
</dbReference>
<evidence type="ECO:0000259" key="2">
    <source>
        <dbReference type="Pfam" id="PF13505"/>
    </source>
</evidence>
<feature type="domain" description="Outer membrane protein beta-barrel" evidence="2">
    <location>
        <begin position="80"/>
        <end position="255"/>
    </location>
</feature>
<evidence type="ECO:0000313" key="3">
    <source>
        <dbReference type="EMBL" id="PSW15628.1"/>
    </source>
</evidence>
<gene>
    <name evidence="3" type="ORF">C9J01_01015</name>
</gene>
<dbReference type="Gene3D" id="2.40.160.20">
    <property type="match status" value="1"/>
</dbReference>
<reference evidence="3 4" key="1">
    <citation type="submission" date="2018-03" db="EMBL/GenBank/DDBJ databases">
        <title>Whole genome sequencing of Histamine producing bacteria.</title>
        <authorList>
            <person name="Butler K."/>
        </authorList>
    </citation>
    <scope>NUCLEOTIDE SEQUENCE [LARGE SCALE GENOMIC DNA]</scope>
    <source>
        <strain evidence="3 4">DSM 19138</strain>
    </source>
</reference>
<protein>
    <recommendedName>
        <fullName evidence="2">Outer membrane protein beta-barrel domain-containing protein</fullName>
    </recommendedName>
</protein>
<dbReference type="SUPFAM" id="SSF56925">
    <property type="entry name" value="OMPA-like"/>
    <property type="match status" value="1"/>
</dbReference>
<dbReference type="EMBL" id="PYMB01000001">
    <property type="protein sequence ID" value="PSW15628.1"/>
    <property type="molecule type" value="Genomic_DNA"/>
</dbReference>
<name>A0A2T3NJF2_9GAMM</name>
<dbReference type="AlphaFoldDB" id="A0A2T3NJF2"/>
<dbReference type="InterPro" id="IPR006315">
    <property type="entry name" value="OM_autotransptr_brl_dom"/>
</dbReference>
<accession>A0A2T3NJF2</accession>